<dbReference type="KEGG" id="csl:COCSUDRAFT_56610"/>
<evidence type="ECO:0000256" key="2">
    <source>
        <dbReference type="PIRSR" id="PIRSR000097-1"/>
    </source>
</evidence>
<dbReference type="PROSITE" id="PS00062">
    <property type="entry name" value="ALDOKETO_REDUCTASE_2"/>
    <property type="match status" value="1"/>
</dbReference>
<comment type="caution">
    <text evidence="6">The sequence shown here is derived from an EMBL/GenBank/DDBJ whole genome shotgun (WGS) entry which is preliminary data.</text>
</comment>
<dbReference type="OrthoDB" id="416253at2759"/>
<dbReference type="eggNOG" id="KOG1577">
    <property type="taxonomic scope" value="Eukaryota"/>
</dbReference>
<dbReference type="GeneID" id="17039374"/>
<dbReference type="PROSITE" id="PS00798">
    <property type="entry name" value="ALDOKETO_REDUCTASE_1"/>
    <property type="match status" value="1"/>
</dbReference>
<feature type="binding site" evidence="3">
    <location>
        <position position="123"/>
    </location>
    <ligand>
        <name>substrate</name>
    </ligand>
</feature>
<dbReference type="Proteomes" id="UP000007264">
    <property type="component" value="Unassembled WGS sequence"/>
</dbReference>
<evidence type="ECO:0000313" key="6">
    <source>
        <dbReference type="EMBL" id="EIE21390.1"/>
    </source>
</evidence>
<dbReference type="Gene3D" id="3.20.20.100">
    <property type="entry name" value="NADP-dependent oxidoreductase domain"/>
    <property type="match status" value="1"/>
</dbReference>
<name>I0YSM1_COCSC</name>
<reference evidence="6 7" key="1">
    <citation type="journal article" date="2012" name="Genome Biol.">
        <title>The genome of the polar eukaryotic microalga coccomyxa subellipsoidea reveals traits of cold adaptation.</title>
        <authorList>
            <person name="Blanc G."/>
            <person name="Agarkova I."/>
            <person name="Grimwood J."/>
            <person name="Kuo A."/>
            <person name="Brueggeman A."/>
            <person name="Dunigan D."/>
            <person name="Gurnon J."/>
            <person name="Ladunga I."/>
            <person name="Lindquist E."/>
            <person name="Lucas S."/>
            <person name="Pangilinan J."/>
            <person name="Proschold T."/>
            <person name="Salamov A."/>
            <person name="Schmutz J."/>
            <person name="Weeks D."/>
            <person name="Yamada T."/>
            <person name="Claverie J.M."/>
            <person name="Grigoriev I."/>
            <person name="Van Etten J."/>
            <person name="Lomsadze A."/>
            <person name="Borodovsky M."/>
        </authorList>
    </citation>
    <scope>NUCLEOTIDE SEQUENCE [LARGE SCALE GENOMIC DNA]</scope>
    <source>
        <strain evidence="6 7">C-169</strain>
    </source>
</reference>
<sequence length="342" mass="38816">MTDIDVKEYKVVDVPKEKLNNGLEIPLLGLGTWKAEPGVVGKAVENALKLGYRHIDCAALYHNQDEVGRTLHKVFKEGKVKREDVWITSKLDNKDHDPERVIEACKETLRELQIEQLDLFLMHWPIAAKEGPSVTWQAMEKLVDDGLVKTIGVSNFSVKKLEARPLNLLSDLRSHARIQPAVQQIEGHPYFRNNYNIHFCKTHGMHVTAYSPLGTPDSASMTHRDKNVPVLLHDPLVQKVSKKHGKNPAQVLIRWGIQRGTSVIPKATTVEHMKGNLEAANWEMPPEDFKDLNFLGYQKRMVDGSAWFIRPEGPYKNLTDLWDFEEQTGWPPGESTVGIEVK</sequence>
<dbReference type="EMBL" id="AGSI01000012">
    <property type="protein sequence ID" value="EIE21390.1"/>
    <property type="molecule type" value="Genomic_DNA"/>
</dbReference>
<dbReference type="InterPro" id="IPR023210">
    <property type="entry name" value="NADP_OxRdtase_dom"/>
</dbReference>
<dbReference type="InterPro" id="IPR020471">
    <property type="entry name" value="AKR"/>
</dbReference>
<keyword evidence="7" id="KW-1185">Reference proteome</keyword>
<dbReference type="PANTHER" id="PTHR11732">
    <property type="entry name" value="ALDO/KETO REDUCTASE"/>
    <property type="match status" value="1"/>
</dbReference>
<evidence type="ECO:0000256" key="3">
    <source>
        <dbReference type="PIRSR" id="PIRSR000097-2"/>
    </source>
</evidence>
<feature type="active site" description="Proton donor" evidence="2">
    <location>
        <position position="61"/>
    </location>
</feature>
<accession>I0YSM1</accession>
<dbReference type="PIRSF" id="PIRSF000097">
    <property type="entry name" value="AKR"/>
    <property type="match status" value="1"/>
</dbReference>
<gene>
    <name evidence="6" type="ORF">COCSUDRAFT_56610</name>
</gene>
<dbReference type="PRINTS" id="PR00069">
    <property type="entry name" value="ALDKETRDTASE"/>
</dbReference>
<evidence type="ECO:0000256" key="4">
    <source>
        <dbReference type="PIRSR" id="PIRSR000097-3"/>
    </source>
</evidence>
<proteinExistence type="predicted"/>
<dbReference type="InterPro" id="IPR036812">
    <property type="entry name" value="NAD(P)_OxRdtase_dom_sf"/>
</dbReference>
<dbReference type="InterPro" id="IPR018170">
    <property type="entry name" value="Aldo/ket_reductase_CS"/>
</dbReference>
<dbReference type="AlphaFoldDB" id="I0YSM1"/>
<evidence type="ECO:0000313" key="7">
    <source>
        <dbReference type="Proteomes" id="UP000007264"/>
    </source>
</evidence>
<dbReference type="RefSeq" id="XP_005645934.1">
    <property type="nucleotide sequence ID" value="XM_005645877.1"/>
</dbReference>
<organism evidence="6 7">
    <name type="scientific">Coccomyxa subellipsoidea (strain C-169)</name>
    <name type="common">Green microalga</name>
    <dbReference type="NCBI Taxonomy" id="574566"/>
    <lineage>
        <taxon>Eukaryota</taxon>
        <taxon>Viridiplantae</taxon>
        <taxon>Chlorophyta</taxon>
        <taxon>core chlorophytes</taxon>
        <taxon>Trebouxiophyceae</taxon>
        <taxon>Trebouxiophyceae incertae sedis</taxon>
        <taxon>Coccomyxaceae</taxon>
        <taxon>Coccomyxa</taxon>
        <taxon>Coccomyxa subellipsoidea</taxon>
    </lineage>
</organism>
<feature type="domain" description="NADP-dependent oxidoreductase" evidence="5">
    <location>
        <begin position="28"/>
        <end position="292"/>
    </location>
</feature>
<dbReference type="STRING" id="574566.I0YSM1"/>
<dbReference type="GO" id="GO:0016616">
    <property type="term" value="F:oxidoreductase activity, acting on the CH-OH group of donors, NAD or NADP as acceptor"/>
    <property type="evidence" value="ECO:0007669"/>
    <property type="project" value="UniProtKB-ARBA"/>
</dbReference>
<keyword evidence="1" id="KW-0560">Oxidoreductase</keyword>
<dbReference type="FunFam" id="3.20.20.100:FF:000002">
    <property type="entry name" value="2,5-diketo-D-gluconic acid reductase A"/>
    <property type="match status" value="1"/>
</dbReference>
<evidence type="ECO:0000259" key="5">
    <source>
        <dbReference type="Pfam" id="PF00248"/>
    </source>
</evidence>
<dbReference type="SUPFAM" id="SSF51430">
    <property type="entry name" value="NAD(P)-linked oxidoreductase"/>
    <property type="match status" value="1"/>
</dbReference>
<dbReference type="Pfam" id="PF00248">
    <property type="entry name" value="Aldo_ket_red"/>
    <property type="match status" value="1"/>
</dbReference>
<protein>
    <submittedName>
        <fullName evidence="6">Aldose reductase</fullName>
    </submittedName>
</protein>
<evidence type="ECO:0000256" key="1">
    <source>
        <dbReference type="ARBA" id="ARBA00023002"/>
    </source>
</evidence>
<feature type="site" description="Lowers pKa of active site Tyr" evidence="4">
    <location>
        <position position="90"/>
    </location>
</feature>